<gene>
    <name evidence="1" type="ORF">COV91_01380</name>
</gene>
<protein>
    <submittedName>
        <fullName evidence="1">Uncharacterized protein</fullName>
    </submittedName>
</protein>
<accession>A0A2H0KCG8</accession>
<comment type="caution">
    <text evidence="1">The sequence shown here is derived from an EMBL/GenBank/DDBJ whole genome shotgun (WGS) entry which is preliminary data.</text>
</comment>
<dbReference type="Proteomes" id="UP000229342">
    <property type="component" value="Unassembled WGS sequence"/>
</dbReference>
<proteinExistence type="predicted"/>
<dbReference type="EMBL" id="PCVG01000017">
    <property type="protein sequence ID" value="PIQ68960.1"/>
    <property type="molecule type" value="Genomic_DNA"/>
</dbReference>
<sequence>MPIFSGSERNKEKSSVSKIRHLLYKGGIGECEGLGLMFWTGGENVLVWGQKSHNMNTNTLSENQEAFLQRFSMNQGEIKIINNAISETGLAVADQAHIRDTFTVENLTVYMSLRGSAPAEAARYLRELAPQKQAVGLIGWLKGLFV</sequence>
<reference evidence="1 2" key="1">
    <citation type="submission" date="2017-09" db="EMBL/GenBank/DDBJ databases">
        <title>Depth-based differentiation of microbial function through sediment-hosted aquifers and enrichment of novel symbionts in the deep terrestrial subsurface.</title>
        <authorList>
            <person name="Probst A.J."/>
            <person name="Ladd B."/>
            <person name="Jarett J.K."/>
            <person name="Geller-Mcgrath D.E."/>
            <person name="Sieber C.M."/>
            <person name="Emerson J.B."/>
            <person name="Anantharaman K."/>
            <person name="Thomas B.C."/>
            <person name="Malmstrom R."/>
            <person name="Stieglmeier M."/>
            <person name="Klingl A."/>
            <person name="Woyke T."/>
            <person name="Ryan C.M."/>
            <person name="Banfield J.F."/>
        </authorList>
    </citation>
    <scope>NUCLEOTIDE SEQUENCE [LARGE SCALE GENOMIC DNA]</scope>
    <source>
        <strain evidence="1">CG11_big_fil_rev_8_21_14_0_20_46_11</strain>
    </source>
</reference>
<name>A0A2H0KCG8_9BACT</name>
<dbReference type="AlphaFoldDB" id="A0A2H0KCG8"/>
<evidence type="ECO:0000313" key="1">
    <source>
        <dbReference type="EMBL" id="PIQ68960.1"/>
    </source>
</evidence>
<evidence type="ECO:0000313" key="2">
    <source>
        <dbReference type="Proteomes" id="UP000229342"/>
    </source>
</evidence>
<organism evidence="1 2">
    <name type="scientific">Candidatus Taylorbacteria bacterium CG11_big_fil_rev_8_21_14_0_20_46_11</name>
    <dbReference type="NCBI Taxonomy" id="1975025"/>
    <lineage>
        <taxon>Bacteria</taxon>
        <taxon>Candidatus Tayloriibacteriota</taxon>
    </lineage>
</organism>